<sequence>MTINKSVAYFNGDFIKVDDAVMPLEERGLQFGDSVYEVIRVYNGKPYTLIEHLQRLLISSESIMLASPNVMELEELVLQGIDKLQMQSGTIYLQITRGSASRNHEFPIDAHQNLMAIWKVDEGVISTPDQGVKLKSFPDERWKKCFIKSTCLLPNVLAKEKAKRKGCYEALLIRDAEIKECSAMNVFIVKDGVVKTPPADQSILNGITRQKVLSLASQNGLLTSETVLTIEDIEVADEIFITSTTKELIPVTQVDNFIIGNGKLGENFSLIHRLYKEDVIRECGAGTNKV</sequence>
<dbReference type="AlphaFoldDB" id="A0A6A8DBQ0"/>
<dbReference type="InterPro" id="IPR018300">
    <property type="entry name" value="Aminotrans_IV_CS"/>
</dbReference>
<dbReference type="FunFam" id="3.20.10.10:FF:000002">
    <property type="entry name" value="D-alanine aminotransferase"/>
    <property type="match status" value="1"/>
</dbReference>
<dbReference type="Gene3D" id="3.30.470.10">
    <property type="match status" value="1"/>
</dbReference>
<dbReference type="GO" id="GO:0046394">
    <property type="term" value="P:carboxylic acid biosynthetic process"/>
    <property type="evidence" value="ECO:0007669"/>
    <property type="project" value="UniProtKB-ARBA"/>
</dbReference>
<dbReference type="InterPro" id="IPR036038">
    <property type="entry name" value="Aminotransferase-like"/>
</dbReference>
<evidence type="ECO:0000256" key="4">
    <source>
        <dbReference type="ARBA" id="ARBA00022898"/>
    </source>
</evidence>
<comment type="similarity">
    <text evidence="2 5">Belongs to the class-IV pyridoxal-phosphate-dependent aminotransferase family.</text>
</comment>
<dbReference type="InterPro" id="IPR043131">
    <property type="entry name" value="BCAT-like_N"/>
</dbReference>
<dbReference type="GO" id="GO:0008483">
    <property type="term" value="F:transaminase activity"/>
    <property type="evidence" value="ECO:0007669"/>
    <property type="project" value="UniProtKB-KW"/>
</dbReference>
<dbReference type="PANTHER" id="PTHR42743:SF10">
    <property type="entry name" value="D-ALANINE AMINOTRANSFERASE"/>
    <property type="match status" value="1"/>
</dbReference>
<comment type="cofactor">
    <cofactor evidence="1 6">
        <name>pyridoxal 5'-phosphate</name>
        <dbReference type="ChEBI" id="CHEBI:597326"/>
    </cofactor>
</comment>
<dbReference type="InterPro" id="IPR050571">
    <property type="entry name" value="Class-IV_PLP-Dep_Aminotrnsfr"/>
</dbReference>
<dbReference type="InterPro" id="IPR001544">
    <property type="entry name" value="Aminotrans_IV"/>
</dbReference>
<name>A0A6A8DBQ0_9BACI</name>
<comment type="subunit">
    <text evidence="3">Homodimer.</text>
</comment>
<evidence type="ECO:0000256" key="6">
    <source>
        <dbReference type="RuleBase" id="RU004516"/>
    </source>
</evidence>
<dbReference type="Proteomes" id="UP000799092">
    <property type="component" value="Unassembled WGS sequence"/>
</dbReference>
<reference evidence="7" key="1">
    <citation type="submission" date="2019-11" db="EMBL/GenBank/DDBJ databases">
        <authorList>
            <person name="Li J."/>
        </authorList>
    </citation>
    <scope>NUCLEOTIDE SEQUENCE</scope>
    <source>
        <strain evidence="7">B6B</strain>
    </source>
</reference>
<dbReference type="PROSITE" id="PS00770">
    <property type="entry name" value="AA_TRANSFER_CLASS_4"/>
    <property type="match status" value="1"/>
</dbReference>
<keyword evidence="7" id="KW-0032">Aminotransferase</keyword>
<organism evidence="7 8">
    <name type="scientific">Aquibacillus halophilus</name>
    <dbReference type="NCBI Taxonomy" id="930132"/>
    <lineage>
        <taxon>Bacteria</taxon>
        <taxon>Bacillati</taxon>
        <taxon>Bacillota</taxon>
        <taxon>Bacilli</taxon>
        <taxon>Bacillales</taxon>
        <taxon>Bacillaceae</taxon>
        <taxon>Aquibacillus</taxon>
    </lineage>
</organism>
<keyword evidence="8" id="KW-1185">Reference proteome</keyword>
<dbReference type="RefSeq" id="WP_153734856.1">
    <property type="nucleotide sequence ID" value="NZ_WJNG01000001.1"/>
</dbReference>
<evidence type="ECO:0000313" key="8">
    <source>
        <dbReference type="Proteomes" id="UP000799092"/>
    </source>
</evidence>
<dbReference type="Gene3D" id="3.20.10.10">
    <property type="entry name" value="D-amino Acid Aminotransferase, subunit A, domain 2"/>
    <property type="match status" value="1"/>
</dbReference>
<evidence type="ECO:0000256" key="2">
    <source>
        <dbReference type="ARBA" id="ARBA00009320"/>
    </source>
</evidence>
<evidence type="ECO:0000256" key="1">
    <source>
        <dbReference type="ARBA" id="ARBA00001933"/>
    </source>
</evidence>
<keyword evidence="4 6" id="KW-0663">Pyridoxal phosphate</keyword>
<comment type="caution">
    <text evidence="7">The sequence shown here is derived from an EMBL/GenBank/DDBJ whole genome shotgun (WGS) entry which is preliminary data.</text>
</comment>
<dbReference type="InterPro" id="IPR043132">
    <property type="entry name" value="BCAT-like_C"/>
</dbReference>
<dbReference type="SUPFAM" id="SSF56752">
    <property type="entry name" value="D-aminoacid aminotransferase-like PLP-dependent enzymes"/>
    <property type="match status" value="1"/>
</dbReference>
<evidence type="ECO:0000313" key="7">
    <source>
        <dbReference type="EMBL" id="MRH41191.1"/>
    </source>
</evidence>
<evidence type="ECO:0000256" key="5">
    <source>
        <dbReference type="RuleBase" id="RU004106"/>
    </source>
</evidence>
<proteinExistence type="inferred from homology"/>
<keyword evidence="7" id="KW-0808">Transferase</keyword>
<dbReference type="OrthoDB" id="9805628at2"/>
<protein>
    <submittedName>
        <fullName evidence="7">Amino acid aminotransferase</fullName>
    </submittedName>
</protein>
<dbReference type="Pfam" id="PF01063">
    <property type="entry name" value="Aminotran_4"/>
    <property type="match status" value="1"/>
</dbReference>
<dbReference type="GO" id="GO:0005829">
    <property type="term" value="C:cytosol"/>
    <property type="evidence" value="ECO:0007669"/>
    <property type="project" value="TreeGrafter"/>
</dbReference>
<dbReference type="PANTHER" id="PTHR42743">
    <property type="entry name" value="AMINO-ACID AMINOTRANSFERASE"/>
    <property type="match status" value="1"/>
</dbReference>
<dbReference type="GO" id="GO:0008652">
    <property type="term" value="P:amino acid biosynthetic process"/>
    <property type="evidence" value="ECO:0007669"/>
    <property type="project" value="UniProtKB-ARBA"/>
</dbReference>
<evidence type="ECO:0000256" key="3">
    <source>
        <dbReference type="ARBA" id="ARBA00011738"/>
    </source>
</evidence>
<accession>A0A6A8DBQ0</accession>
<gene>
    <name evidence="7" type="ORF">GH741_00705</name>
</gene>
<dbReference type="EMBL" id="WJNG01000001">
    <property type="protein sequence ID" value="MRH41191.1"/>
    <property type="molecule type" value="Genomic_DNA"/>
</dbReference>